<protein>
    <submittedName>
        <fullName evidence="3">Methylcrotonoyl-CoA carboxylase</fullName>
    </submittedName>
</protein>
<feature type="domain" description="CoA carboxyltransferase C-terminal" evidence="2">
    <location>
        <begin position="284"/>
        <end position="530"/>
    </location>
</feature>
<dbReference type="Gene3D" id="3.90.226.10">
    <property type="entry name" value="2-enoyl-CoA Hydratase, Chain A, domain 1"/>
    <property type="match status" value="2"/>
</dbReference>
<dbReference type="RefSeq" id="WP_227181470.1">
    <property type="nucleotide sequence ID" value="NZ_JAJBZT010000008.1"/>
</dbReference>
<dbReference type="InterPro" id="IPR034733">
    <property type="entry name" value="AcCoA_carboxyl_beta"/>
</dbReference>
<evidence type="ECO:0000313" key="4">
    <source>
        <dbReference type="Proteomes" id="UP001165395"/>
    </source>
</evidence>
<keyword evidence="4" id="KW-1185">Reference proteome</keyword>
<evidence type="ECO:0000259" key="2">
    <source>
        <dbReference type="PROSITE" id="PS50989"/>
    </source>
</evidence>
<sequence>MTVIQSQIRTQSEAFKENDLHMRQLVQDWKDKVAEVSLGGGEKARAKHLARQKLLPRDRVNQLLDPGSPFLEIGQMAAWGMYDGDSPSAGMIAGIGQINGTLCMIVANDATVKGGTYYPMTVKKHLRAQEIADQNRLPCVYLVDSGGAFLPKQDEVFPDRDHFGRIFFNQANMSAKGIPQISVVMGSCTAGGAYVPAMSDETIIVNQQGTIFLGGPPLVKAATGEVVSAEALGGGDVHTRLSGVADYLAENDAHALALARQIVTRLNQPVSSLSSSLSLTGVEPPIYDPAELYGILPKDSRKPFDVREIIARVVDGSRFDEFKQRYGSTLVTGFADLYGQTVGVLANNGILFSEAALKGAHFIELCGQRKIPLMFLQNITGFMVGKKYENAGIAKDGAKMVTAVSTVQVPKITTVIGGSFGAGNYGMCGRAYSPRFLWMWPNARISVMGGEQAASVLATVQQERAEQEGKPWTEETAAAFKAPIIEQYETQGHPYYATARLWDDGIIDPAQTRRTLGLSLFAALNAPIPDTRFGVFRM</sequence>
<dbReference type="Proteomes" id="UP001165395">
    <property type="component" value="Unassembled WGS sequence"/>
</dbReference>
<proteinExistence type="predicted"/>
<dbReference type="InterPro" id="IPR011763">
    <property type="entry name" value="COA_CT_C"/>
</dbReference>
<name>A0ABS8D968_9NEIS</name>
<dbReference type="InterPro" id="IPR029045">
    <property type="entry name" value="ClpP/crotonase-like_dom_sf"/>
</dbReference>
<dbReference type="Pfam" id="PF01039">
    <property type="entry name" value="Carboxyl_trans"/>
    <property type="match status" value="1"/>
</dbReference>
<feature type="domain" description="CoA carboxyltransferase N-terminal" evidence="1">
    <location>
        <begin position="22"/>
        <end position="278"/>
    </location>
</feature>
<comment type="caution">
    <text evidence="3">The sequence shown here is derived from an EMBL/GenBank/DDBJ whole genome shotgun (WGS) entry which is preliminary data.</text>
</comment>
<reference evidence="3" key="1">
    <citation type="submission" date="2021-10" db="EMBL/GenBank/DDBJ databases">
        <title>The complete genome sequence of Leeia sp. TBRC 13508.</title>
        <authorList>
            <person name="Charoenyingcharoen P."/>
            <person name="Yukphan P."/>
        </authorList>
    </citation>
    <scope>NUCLEOTIDE SEQUENCE</scope>
    <source>
        <strain evidence="3">TBRC 13508</strain>
    </source>
</reference>
<dbReference type="PANTHER" id="PTHR22855:SF13">
    <property type="entry name" value="METHYLCROTONOYL-COA CARBOXYLASE BETA CHAIN, MITOCHONDRIAL"/>
    <property type="match status" value="1"/>
</dbReference>
<evidence type="ECO:0000313" key="3">
    <source>
        <dbReference type="EMBL" id="MCB6184662.1"/>
    </source>
</evidence>
<dbReference type="PANTHER" id="PTHR22855">
    <property type="entry name" value="ACETYL, PROPIONYL, PYRUVATE, AND GLUTACONYL CARBOXYLASE-RELATED"/>
    <property type="match status" value="1"/>
</dbReference>
<accession>A0ABS8D968</accession>
<organism evidence="3 4">
    <name type="scientific">Leeia speluncae</name>
    <dbReference type="NCBI Taxonomy" id="2884804"/>
    <lineage>
        <taxon>Bacteria</taxon>
        <taxon>Pseudomonadati</taxon>
        <taxon>Pseudomonadota</taxon>
        <taxon>Betaproteobacteria</taxon>
        <taxon>Neisseriales</taxon>
        <taxon>Leeiaceae</taxon>
        <taxon>Leeia</taxon>
    </lineage>
</organism>
<dbReference type="EMBL" id="JAJBZT010000008">
    <property type="protein sequence ID" value="MCB6184662.1"/>
    <property type="molecule type" value="Genomic_DNA"/>
</dbReference>
<dbReference type="PROSITE" id="PS50989">
    <property type="entry name" value="COA_CT_CTER"/>
    <property type="match status" value="1"/>
</dbReference>
<dbReference type="InterPro" id="IPR045190">
    <property type="entry name" value="MCCB/AccD1-like"/>
</dbReference>
<dbReference type="InterPro" id="IPR011762">
    <property type="entry name" value="COA_CT_N"/>
</dbReference>
<gene>
    <name evidence="3" type="ORF">LIN78_14030</name>
</gene>
<evidence type="ECO:0000259" key="1">
    <source>
        <dbReference type="PROSITE" id="PS50980"/>
    </source>
</evidence>
<dbReference type="SUPFAM" id="SSF52096">
    <property type="entry name" value="ClpP/crotonase"/>
    <property type="match status" value="2"/>
</dbReference>
<dbReference type="PROSITE" id="PS50980">
    <property type="entry name" value="COA_CT_NTER"/>
    <property type="match status" value="1"/>
</dbReference>